<feature type="region of interest" description="Disordered" evidence="1">
    <location>
        <begin position="65"/>
        <end position="84"/>
    </location>
</feature>
<dbReference type="AlphaFoldDB" id="A0AAV7N3V8"/>
<protein>
    <submittedName>
        <fullName evidence="2">Uncharacterized protein</fullName>
    </submittedName>
</protein>
<evidence type="ECO:0000256" key="1">
    <source>
        <dbReference type="SAM" id="MobiDB-lite"/>
    </source>
</evidence>
<sequence length="84" mass="9490">MGQITDVTKEDRRQTRERYSITGEDPHSGSAESACEREPDEGREGDVAEEEVVDTWTEEWWTPELPEDVITPATTPGRVVTRGE</sequence>
<gene>
    <name evidence="2" type="ORF">NDU88_007499</name>
</gene>
<feature type="compositionally biased region" description="Basic and acidic residues" evidence="1">
    <location>
        <begin position="7"/>
        <end position="27"/>
    </location>
</feature>
<feature type="region of interest" description="Disordered" evidence="1">
    <location>
        <begin position="1"/>
        <end position="51"/>
    </location>
</feature>
<comment type="caution">
    <text evidence="2">The sequence shown here is derived from an EMBL/GenBank/DDBJ whole genome shotgun (WGS) entry which is preliminary data.</text>
</comment>
<dbReference type="EMBL" id="JANPWB010000013">
    <property type="protein sequence ID" value="KAJ1110144.1"/>
    <property type="molecule type" value="Genomic_DNA"/>
</dbReference>
<feature type="compositionally biased region" description="Basic and acidic residues" evidence="1">
    <location>
        <begin position="34"/>
        <end position="46"/>
    </location>
</feature>
<dbReference type="Proteomes" id="UP001066276">
    <property type="component" value="Chromosome 9"/>
</dbReference>
<proteinExistence type="predicted"/>
<keyword evidence="3" id="KW-1185">Reference proteome</keyword>
<evidence type="ECO:0000313" key="2">
    <source>
        <dbReference type="EMBL" id="KAJ1110144.1"/>
    </source>
</evidence>
<name>A0AAV7N3V8_PLEWA</name>
<organism evidence="2 3">
    <name type="scientific">Pleurodeles waltl</name>
    <name type="common">Iberian ribbed newt</name>
    <dbReference type="NCBI Taxonomy" id="8319"/>
    <lineage>
        <taxon>Eukaryota</taxon>
        <taxon>Metazoa</taxon>
        <taxon>Chordata</taxon>
        <taxon>Craniata</taxon>
        <taxon>Vertebrata</taxon>
        <taxon>Euteleostomi</taxon>
        <taxon>Amphibia</taxon>
        <taxon>Batrachia</taxon>
        <taxon>Caudata</taxon>
        <taxon>Salamandroidea</taxon>
        <taxon>Salamandridae</taxon>
        <taxon>Pleurodelinae</taxon>
        <taxon>Pleurodeles</taxon>
    </lineage>
</organism>
<evidence type="ECO:0000313" key="3">
    <source>
        <dbReference type="Proteomes" id="UP001066276"/>
    </source>
</evidence>
<accession>A0AAV7N3V8</accession>
<reference evidence="2" key="1">
    <citation type="journal article" date="2022" name="bioRxiv">
        <title>Sequencing and chromosome-scale assembly of the giantPleurodeles waltlgenome.</title>
        <authorList>
            <person name="Brown T."/>
            <person name="Elewa A."/>
            <person name="Iarovenko S."/>
            <person name="Subramanian E."/>
            <person name="Araus A.J."/>
            <person name="Petzold A."/>
            <person name="Susuki M."/>
            <person name="Suzuki K.-i.T."/>
            <person name="Hayashi T."/>
            <person name="Toyoda A."/>
            <person name="Oliveira C."/>
            <person name="Osipova E."/>
            <person name="Leigh N.D."/>
            <person name="Simon A."/>
            <person name="Yun M.H."/>
        </authorList>
    </citation>
    <scope>NUCLEOTIDE SEQUENCE</scope>
    <source>
        <strain evidence="2">20211129_DDA</strain>
        <tissue evidence="2">Liver</tissue>
    </source>
</reference>